<sequence length="691" mass="78559">MDLAIQVKDVEKSYGCNQVLKKIRLNVPRGCIYGLLGSSGCGKTTLLSCIIGRNKVDNGDIYVFGRNPDGPLGSRVGYMPQEISLVREFTVKDSIYFFGRLYNVDEDTLQQRYHELVELLELPKDNKYIKDCSGGTQRRVSFAVTLVHKPKLLILDEPTVGTDSILRDRIWKYLLKLSQEDNVTVIITTHYIEETRQANKIGLMRDGTLLIEENPEKLLTTYKCGSLEETYLILSQRQENKQQILDTYDSPTSPEIVETNEILQTNPTPENSSPHEETVTEKRIFAKFRFKALLDKNFKILRRNRLASLFPVLLPGLQVFFFLIAVGKDPTNVPFGIVNEERTPDFCKHFSLNESVKRVGNWDCHIDSVSCRFVDFLNIPLIEEKFYDSSSEAMDDLEKGKINGFVRLHRNLSGLMESRIVEGLDTDDLPDEEIQVFLDMSSLFVGGMLKSKIAERYEQFHEEIYKDCGYFPEIAKLPLKVEEYFYGDKDEEFIIFMTPGIVTTMIYFMGVIMTCTIILDEKIEGIWERSIVAGVTSLELSLSHLVFQTTFMVLMALELMAIVFFCFQQPYNGSLWLIFGIIYLQGLAGVVLGFGISVVSNNHVTANVIVSGIFNPLVLVSGMMWPAEAINKYLLMFAKCLPLNLPTTALRYIIKKGLSFSDTDVLAGFGMLGIWILILAALSISYIKWKR</sequence>
<dbReference type="PANTHER" id="PTHR43038">
    <property type="entry name" value="ATP-BINDING CASSETTE, SUB-FAMILY H, MEMBER 1"/>
    <property type="match status" value="1"/>
</dbReference>
<reference evidence="9" key="1">
    <citation type="submission" date="2022-01" db="EMBL/GenBank/DDBJ databases">
        <authorList>
            <person name="King R."/>
        </authorList>
    </citation>
    <scope>NUCLEOTIDE SEQUENCE</scope>
</reference>
<dbReference type="InterPro" id="IPR027417">
    <property type="entry name" value="P-loop_NTPase"/>
</dbReference>
<dbReference type="PROSITE" id="PS50893">
    <property type="entry name" value="ABC_TRANSPORTER_2"/>
    <property type="match status" value="1"/>
</dbReference>
<keyword evidence="10" id="KW-1185">Reference proteome</keyword>
<keyword evidence="6 7" id="KW-0472">Membrane</keyword>
<accession>A0A9N9TIC6</accession>
<dbReference type="InterPro" id="IPR013525">
    <property type="entry name" value="ABC2_TM"/>
</dbReference>
<dbReference type="SUPFAM" id="SSF52540">
    <property type="entry name" value="P-loop containing nucleoside triphosphate hydrolases"/>
    <property type="match status" value="1"/>
</dbReference>
<comment type="subcellular location">
    <subcellularLocation>
        <location evidence="1">Membrane</location>
        <topology evidence="1">Multi-pass membrane protein</topology>
    </subcellularLocation>
</comment>
<keyword evidence="5 7" id="KW-1133">Transmembrane helix</keyword>
<evidence type="ECO:0000259" key="8">
    <source>
        <dbReference type="PROSITE" id="PS50893"/>
    </source>
</evidence>
<evidence type="ECO:0000256" key="5">
    <source>
        <dbReference type="ARBA" id="ARBA00022989"/>
    </source>
</evidence>
<feature type="transmembrane region" description="Helical" evidence="7">
    <location>
        <begin position="493"/>
        <end position="519"/>
    </location>
</feature>
<evidence type="ECO:0000313" key="9">
    <source>
        <dbReference type="EMBL" id="CAG9856407.1"/>
    </source>
</evidence>
<evidence type="ECO:0000313" key="10">
    <source>
        <dbReference type="Proteomes" id="UP001153712"/>
    </source>
</evidence>
<dbReference type="Gene3D" id="3.40.50.300">
    <property type="entry name" value="P-loop containing nucleotide triphosphate hydrolases"/>
    <property type="match status" value="1"/>
</dbReference>
<dbReference type="SMART" id="SM00382">
    <property type="entry name" value="AAA"/>
    <property type="match status" value="1"/>
</dbReference>
<dbReference type="Proteomes" id="UP001153712">
    <property type="component" value="Chromosome 12"/>
</dbReference>
<feature type="transmembrane region" description="Helical" evidence="7">
    <location>
        <begin position="545"/>
        <end position="567"/>
    </location>
</feature>
<dbReference type="InterPro" id="IPR003593">
    <property type="entry name" value="AAA+_ATPase"/>
</dbReference>
<organism evidence="9 10">
    <name type="scientific">Phyllotreta striolata</name>
    <name type="common">Striped flea beetle</name>
    <name type="synonym">Crioceris striolata</name>
    <dbReference type="NCBI Taxonomy" id="444603"/>
    <lineage>
        <taxon>Eukaryota</taxon>
        <taxon>Metazoa</taxon>
        <taxon>Ecdysozoa</taxon>
        <taxon>Arthropoda</taxon>
        <taxon>Hexapoda</taxon>
        <taxon>Insecta</taxon>
        <taxon>Pterygota</taxon>
        <taxon>Neoptera</taxon>
        <taxon>Endopterygota</taxon>
        <taxon>Coleoptera</taxon>
        <taxon>Polyphaga</taxon>
        <taxon>Cucujiformia</taxon>
        <taxon>Chrysomeloidea</taxon>
        <taxon>Chrysomelidae</taxon>
        <taxon>Galerucinae</taxon>
        <taxon>Alticini</taxon>
        <taxon>Phyllotreta</taxon>
    </lineage>
</organism>
<dbReference type="AlphaFoldDB" id="A0A9N9TIC6"/>
<evidence type="ECO:0000256" key="3">
    <source>
        <dbReference type="ARBA" id="ARBA00022741"/>
    </source>
</evidence>
<protein>
    <recommendedName>
        <fullName evidence="8">ABC transporter domain-containing protein</fullName>
    </recommendedName>
</protein>
<feature type="transmembrane region" description="Helical" evidence="7">
    <location>
        <begin position="666"/>
        <end position="687"/>
    </location>
</feature>
<dbReference type="Pfam" id="PF12698">
    <property type="entry name" value="ABC2_membrane_3"/>
    <property type="match status" value="1"/>
</dbReference>
<dbReference type="EMBL" id="OU900105">
    <property type="protein sequence ID" value="CAG9856407.1"/>
    <property type="molecule type" value="Genomic_DNA"/>
</dbReference>
<dbReference type="GO" id="GO:0016887">
    <property type="term" value="F:ATP hydrolysis activity"/>
    <property type="evidence" value="ECO:0007669"/>
    <property type="project" value="InterPro"/>
</dbReference>
<keyword evidence="2 7" id="KW-0812">Transmembrane</keyword>
<dbReference type="OrthoDB" id="10255969at2759"/>
<dbReference type="PANTHER" id="PTHR43038:SF2">
    <property type="entry name" value="RH61964P"/>
    <property type="match status" value="1"/>
</dbReference>
<feature type="transmembrane region" description="Helical" evidence="7">
    <location>
        <begin position="604"/>
        <end position="626"/>
    </location>
</feature>
<dbReference type="GO" id="GO:0016020">
    <property type="term" value="C:membrane"/>
    <property type="evidence" value="ECO:0007669"/>
    <property type="project" value="UniProtKB-SubCell"/>
</dbReference>
<evidence type="ECO:0000256" key="1">
    <source>
        <dbReference type="ARBA" id="ARBA00004141"/>
    </source>
</evidence>
<dbReference type="GO" id="GO:0005524">
    <property type="term" value="F:ATP binding"/>
    <property type="evidence" value="ECO:0007669"/>
    <property type="project" value="UniProtKB-KW"/>
</dbReference>
<feature type="transmembrane region" description="Helical" evidence="7">
    <location>
        <begin position="574"/>
        <end position="598"/>
    </location>
</feature>
<evidence type="ECO:0000256" key="6">
    <source>
        <dbReference type="ARBA" id="ARBA00023136"/>
    </source>
</evidence>
<feature type="domain" description="ABC transporter" evidence="8">
    <location>
        <begin position="5"/>
        <end position="231"/>
    </location>
</feature>
<keyword evidence="4" id="KW-0067">ATP-binding</keyword>
<dbReference type="Pfam" id="PF00005">
    <property type="entry name" value="ABC_tran"/>
    <property type="match status" value="1"/>
</dbReference>
<proteinExistence type="predicted"/>
<evidence type="ECO:0000256" key="2">
    <source>
        <dbReference type="ARBA" id="ARBA00022692"/>
    </source>
</evidence>
<dbReference type="InterPro" id="IPR003439">
    <property type="entry name" value="ABC_transporter-like_ATP-bd"/>
</dbReference>
<evidence type="ECO:0000256" key="7">
    <source>
        <dbReference type="SAM" id="Phobius"/>
    </source>
</evidence>
<dbReference type="GO" id="GO:0140359">
    <property type="term" value="F:ABC-type transporter activity"/>
    <property type="evidence" value="ECO:0007669"/>
    <property type="project" value="InterPro"/>
</dbReference>
<keyword evidence="3" id="KW-0547">Nucleotide-binding</keyword>
<name>A0A9N9TIC6_PHYSR</name>
<evidence type="ECO:0000256" key="4">
    <source>
        <dbReference type="ARBA" id="ARBA00022840"/>
    </source>
</evidence>
<gene>
    <name evidence="9" type="ORF">PHYEVI_LOCUS2830</name>
</gene>